<evidence type="ECO:0000256" key="4">
    <source>
        <dbReference type="PROSITE-ProRule" id="PRU00175"/>
    </source>
</evidence>
<keyword evidence="3" id="KW-0862">Zinc</keyword>
<gene>
    <name evidence="6" type="ORF">PVAP13_1NG028000</name>
</gene>
<dbReference type="InterPro" id="IPR013083">
    <property type="entry name" value="Znf_RING/FYVE/PHD"/>
</dbReference>
<dbReference type="InterPro" id="IPR051834">
    <property type="entry name" value="RING_finger_E3_ligase"/>
</dbReference>
<comment type="caution">
    <text evidence="6">The sequence shown here is derived from an EMBL/GenBank/DDBJ whole genome shotgun (WGS) entry which is preliminary data.</text>
</comment>
<dbReference type="SMART" id="SM00184">
    <property type="entry name" value="RING"/>
    <property type="match status" value="1"/>
</dbReference>
<evidence type="ECO:0000313" key="7">
    <source>
        <dbReference type="Proteomes" id="UP000823388"/>
    </source>
</evidence>
<proteinExistence type="predicted"/>
<dbReference type="PROSITE" id="PS50089">
    <property type="entry name" value="ZF_RING_2"/>
    <property type="match status" value="1"/>
</dbReference>
<feature type="domain" description="RING-type" evidence="5">
    <location>
        <begin position="165"/>
        <end position="209"/>
    </location>
</feature>
<evidence type="ECO:0000259" key="5">
    <source>
        <dbReference type="PROSITE" id="PS50089"/>
    </source>
</evidence>
<dbReference type="GO" id="GO:0005634">
    <property type="term" value="C:nucleus"/>
    <property type="evidence" value="ECO:0007669"/>
    <property type="project" value="TreeGrafter"/>
</dbReference>
<evidence type="ECO:0000313" key="6">
    <source>
        <dbReference type="EMBL" id="KAG2648438.1"/>
    </source>
</evidence>
<dbReference type="PANTHER" id="PTHR45931">
    <property type="entry name" value="SI:CH211-59O9.10"/>
    <property type="match status" value="1"/>
</dbReference>
<keyword evidence="1" id="KW-0479">Metal-binding</keyword>
<keyword evidence="2 4" id="KW-0863">Zinc-finger</keyword>
<name>A0A8T0WMR8_PANVG</name>
<dbReference type="GO" id="GO:0008270">
    <property type="term" value="F:zinc ion binding"/>
    <property type="evidence" value="ECO:0007669"/>
    <property type="project" value="UniProtKB-KW"/>
</dbReference>
<dbReference type="OrthoDB" id="4348522at2759"/>
<dbReference type="PANTHER" id="PTHR45931:SF16">
    <property type="entry name" value="RING_U-BOX SUPERFAMILY PROTEIN"/>
    <property type="match status" value="1"/>
</dbReference>
<evidence type="ECO:0000256" key="2">
    <source>
        <dbReference type="ARBA" id="ARBA00022771"/>
    </source>
</evidence>
<evidence type="ECO:0000256" key="3">
    <source>
        <dbReference type="ARBA" id="ARBA00022833"/>
    </source>
</evidence>
<dbReference type="InterPro" id="IPR001841">
    <property type="entry name" value="Znf_RING"/>
</dbReference>
<sequence length="221" mass="23319">MADGLISNSAAAGGGAQQRLFEGPDQQEQFDEAIRVLDPQGHHDLVDRVFLVLEQGEFVDAMPVFTYDGEHDPVLVEFRSLLTGAASRMLDAGYSAHDTFQVLHLLVLMAAREAAGFLDHESPAGSQPGSGGGFGAVRPAPAAAVARLEKRTFHAGGNGGGITECSICLRGFVDGEEVSVMPCPLRGHEFHPECITKWLGISSTCPLCRHGLAPPAAASMV</sequence>
<dbReference type="GO" id="GO:0006511">
    <property type="term" value="P:ubiquitin-dependent protein catabolic process"/>
    <property type="evidence" value="ECO:0007669"/>
    <property type="project" value="TreeGrafter"/>
</dbReference>
<dbReference type="Proteomes" id="UP000823388">
    <property type="component" value="Chromosome 1N"/>
</dbReference>
<dbReference type="AlphaFoldDB" id="A0A8T0WMR8"/>
<dbReference type="Pfam" id="PF13639">
    <property type="entry name" value="zf-RING_2"/>
    <property type="match status" value="1"/>
</dbReference>
<evidence type="ECO:0000256" key="1">
    <source>
        <dbReference type="ARBA" id="ARBA00022723"/>
    </source>
</evidence>
<dbReference type="Gene3D" id="3.30.40.10">
    <property type="entry name" value="Zinc/RING finger domain, C3HC4 (zinc finger)"/>
    <property type="match status" value="1"/>
</dbReference>
<protein>
    <recommendedName>
        <fullName evidence="5">RING-type domain-containing protein</fullName>
    </recommendedName>
</protein>
<keyword evidence="7" id="KW-1185">Reference proteome</keyword>
<reference evidence="6" key="1">
    <citation type="submission" date="2020-05" db="EMBL/GenBank/DDBJ databases">
        <title>WGS assembly of Panicum virgatum.</title>
        <authorList>
            <person name="Lovell J.T."/>
            <person name="Jenkins J."/>
            <person name="Shu S."/>
            <person name="Juenger T.E."/>
            <person name="Schmutz J."/>
        </authorList>
    </citation>
    <scope>NUCLEOTIDE SEQUENCE</scope>
    <source>
        <strain evidence="6">AP13</strain>
    </source>
</reference>
<dbReference type="EMBL" id="CM029038">
    <property type="protein sequence ID" value="KAG2648438.1"/>
    <property type="molecule type" value="Genomic_DNA"/>
</dbReference>
<dbReference type="GO" id="GO:0061630">
    <property type="term" value="F:ubiquitin protein ligase activity"/>
    <property type="evidence" value="ECO:0007669"/>
    <property type="project" value="TreeGrafter"/>
</dbReference>
<organism evidence="6 7">
    <name type="scientific">Panicum virgatum</name>
    <name type="common">Blackwell switchgrass</name>
    <dbReference type="NCBI Taxonomy" id="38727"/>
    <lineage>
        <taxon>Eukaryota</taxon>
        <taxon>Viridiplantae</taxon>
        <taxon>Streptophyta</taxon>
        <taxon>Embryophyta</taxon>
        <taxon>Tracheophyta</taxon>
        <taxon>Spermatophyta</taxon>
        <taxon>Magnoliopsida</taxon>
        <taxon>Liliopsida</taxon>
        <taxon>Poales</taxon>
        <taxon>Poaceae</taxon>
        <taxon>PACMAD clade</taxon>
        <taxon>Panicoideae</taxon>
        <taxon>Panicodae</taxon>
        <taxon>Paniceae</taxon>
        <taxon>Panicinae</taxon>
        <taxon>Panicum</taxon>
        <taxon>Panicum sect. Hiantes</taxon>
    </lineage>
</organism>
<dbReference type="SUPFAM" id="SSF57850">
    <property type="entry name" value="RING/U-box"/>
    <property type="match status" value="1"/>
</dbReference>
<accession>A0A8T0WMR8</accession>